<proteinExistence type="predicted"/>
<dbReference type="InterPro" id="IPR032710">
    <property type="entry name" value="NTF2-like_dom_sf"/>
</dbReference>
<dbReference type="EMBL" id="QFFN01000018">
    <property type="protein sequence ID" value="PWG59558.1"/>
    <property type="molecule type" value="Genomic_DNA"/>
</dbReference>
<dbReference type="AlphaFoldDB" id="A0A2U2MRR7"/>
<organism evidence="1 2">
    <name type="scientific">Bifidobacterium catulorum</name>
    <dbReference type="NCBI Taxonomy" id="1630173"/>
    <lineage>
        <taxon>Bacteria</taxon>
        <taxon>Bacillati</taxon>
        <taxon>Actinomycetota</taxon>
        <taxon>Actinomycetes</taxon>
        <taxon>Bifidobacteriales</taxon>
        <taxon>Bifidobacteriaceae</taxon>
        <taxon>Bifidobacterium</taxon>
    </lineage>
</organism>
<accession>A0A2U2MRR7</accession>
<reference evidence="1 2" key="1">
    <citation type="journal article" date="2018" name="Int. J. Syst. Evol. Microbiol.">
        <title>Bifidobacterium catulorum sp. nov., a novel taxon from the faeces of the baby common marmoset (Callithrix jacchus).</title>
        <authorList>
            <person name="Modesto M."/>
            <person name="Michelini S."/>
            <person name="Oki K."/>
            <person name="Biavati B."/>
            <person name="Watanabe K."/>
            <person name="Mattarelli P."/>
        </authorList>
    </citation>
    <scope>NUCLEOTIDE SEQUENCE [LARGE SCALE GENOMIC DNA]</scope>
    <source>
        <strain evidence="1 2">MRM 8.19</strain>
    </source>
</reference>
<protein>
    <recommendedName>
        <fullName evidence="3">SnoaL-like domain-containing protein</fullName>
    </recommendedName>
</protein>
<keyword evidence="2" id="KW-1185">Reference proteome</keyword>
<name>A0A2U2MRR7_9BIFI</name>
<evidence type="ECO:0000313" key="2">
    <source>
        <dbReference type="Proteomes" id="UP000245753"/>
    </source>
</evidence>
<evidence type="ECO:0000313" key="1">
    <source>
        <dbReference type="EMBL" id="PWG59558.1"/>
    </source>
</evidence>
<gene>
    <name evidence="1" type="ORF">DF200_07110</name>
</gene>
<dbReference type="SUPFAM" id="SSF54427">
    <property type="entry name" value="NTF2-like"/>
    <property type="match status" value="1"/>
</dbReference>
<dbReference type="OrthoDB" id="3232575at2"/>
<comment type="caution">
    <text evidence="1">The sequence shown here is derived from an EMBL/GenBank/DDBJ whole genome shotgun (WGS) entry which is preliminary data.</text>
</comment>
<sequence length="110" mass="12679">MIIDDYIKALRSKDHRALAECFVEECRLFDYCPSLVGRENSFVYGRKAVDMFFHNQFVLGGYSILDPHMVNSRTMNFYANYRGTIIHALAQIENVDDAEGLIQELVIRPA</sequence>
<evidence type="ECO:0008006" key="3">
    <source>
        <dbReference type="Google" id="ProtNLM"/>
    </source>
</evidence>
<dbReference type="Proteomes" id="UP000245753">
    <property type="component" value="Unassembled WGS sequence"/>
</dbReference>
<dbReference type="RefSeq" id="WP_109137583.1">
    <property type="nucleotide sequence ID" value="NZ_QFFN01000018.1"/>
</dbReference>